<sequence>MYRVETVGEDIDAAIDALPRDFVPAFDDLRSSLQEAPWDIGRPYVASNPRGSRTATFGPEGRGLVLYVVQERERVVALWQVTVAPI</sequence>
<protein>
    <recommendedName>
        <fullName evidence="3">mRNA-degrading endonuclease RelE of RelBE toxin-antitoxin system</fullName>
    </recommendedName>
</protein>
<evidence type="ECO:0008006" key="3">
    <source>
        <dbReference type="Google" id="ProtNLM"/>
    </source>
</evidence>
<dbReference type="AlphaFoldDB" id="A0A2U1FFU2"/>
<reference evidence="1 2" key="1">
    <citation type="submission" date="2018-04" db="EMBL/GenBank/DDBJ databases">
        <title>Genomic Encyclopedia of Type Strains, Phase IV (KMG-IV): sequencing the most valuable type-strain genomes for metagenomic binning, comparative biology and taxonomic classification.</title>
        <authorList>
            <person name="Goeker M."/>
        </authorList>
    </citation>
    <scope>NUCLEOTIDE SEQUENCE [LARGE SCALE GENOMIC DNA]</scope>
    <source>
        <strain evidence="1 2">DSM 45771</strain>
    </source>
</reference>
<gene>
    <name evidence="1" type="ORF">C8D89_104242</name>
</gene>
<dbReference type="Proteomes" id="UP000245639">
    <property type="component" value="Unassembled WGS sequence"/>
</dbReference>
<comment type="caution">
    <text evidence="1">The sequence shown here is derived from an EMBL/GenBank/DDBJ whole genome shotgun (WGS) entry which is preliminary data.</text>
</comment>
<accession>A0A2U1FFU2</accession>
<organism evidence="1 2">
    <name type="scientific">Actinomycetospora cinnamomea</name>
    <dbReference type="NCBI Taxonomy" id="663609"/>
    <lineage>
        <taxon>Bacteria</taxon>
        <taxon>Bacillati</taxon>
        <taxon>Actinomycetota</taxon>
        <taxon>Actinomycetes</taxon>
        <taxon>Pseudonocardiales</taxon>
        <taxon>Pseudonocardiaceae</taxon>
        <taxon>Actinomycetospora</taxon>
    </lineage>
</organism>
<dbReference type="RefSeq" id="WP_116708037.1">
    <property type="nucleotide sequence ID" value="NZ_QEKW01000004.1"/>
</dbReference>
<dbReference type="OrthoDB" id="3541030at2"/>
<proteinExistence type="predicted"/>
<dbReference type="EMBL" id="QEKW01000004">
    <property type="protein sequence ID" value="PVZ11028.1"/>
    <property type="molecule type" value="Genomic_DNA"/>
</dbReference>
<evidence type="ECO:0000313" key="1">
    <source>
        <dbReference type="EMBL" id="PVZ11028.1"/>
    </source>
</evidence>
<evidence type="ECO:0000313" key="2">
    <source>
        <dbReference type="Proteomes" id="UP000245639"/>
    </source>
</evidence>
<keyword evidence="2" id="KW-1185">Reference proteome</keyword>
<name>A0A2U1FFU2_9PSEU</name>